<gene>
    <name evidence="1" type="ORF">ACN42_g9458</name>
</gene>
<name>A0A117NLI3_PENFR</name>
<proteinExistence type="predicted"/>
<dbReference type="Proteomes" id="UP000055045">
    <property type="component" value="Unassembled WGS sequence"/>
</dbReference>
<keyword evidence="2" id="KW-1185">Reference proteome</keyword>
<dbReference type="AlphaFoldDB" id="A0A117NLI3"/>
<dbReference type="EMBL" id="LLXE01000340">
    <property type="protein sequence ID" value="KUM57712.1"/>
    <property type="molecule type" value="Genomic_DNA"/>
</dbReference>
<protein>
    <submittedName>
        <fullName evidence="1">Uncharacterized protein</fullName>
    </submittedName>
</protein>
<evidence type="ECO:0000313" key="1">
    <source>
        <dbReference type="EMBL" id="KUM57712.1"/>
    </source>
</evidence>
<comment type="caution">
    <text evidence="1">The sequence shown here is derived from an EMBL/GenBank/DDBJ whole genome shotgun (WGS) entry which is preliminary data.</text>
</comment>
<accession>A0A117NLI3</accession>
<evidence type="ECO:0000313" key="2">
    <source>
        <dbReference type="Proteomes" id="UP000055045"/>
    </source>
</evidence>
<organism evidence="1 2">
    <name type="scientific">Penicillium freii</name>
    <dbReference type="NCBI Taxonomy" id="48697"/>
    <lineage>
        <taxon>Eukaryota</taxon>
        <taxon>Fungi</taxon>
        <taxon>Dikarya</taxon>
        <taxon>Ascomycota</taxon>
        <taxon>Pezizomycotina</taxon>
        <taxon>Eurotiomycetes</taxon>
        <taxon>Eurotiomycetidae</taxon>
        <taxon>Eurotiales</taxon>
        <taxon>Aspergillaceae</taxon>
        <taxon>Penicillium</taxon>
    </lineage>
</organism>
<reference evidence="1 2" key="1">
    <citation type="submission" date="2015-10" db="EMBL/GenBank/DDBJ databases">
        <title>Genome sequencing of Penicillium freii.</title>
        <authorList>
            <person name="Nguyen H.D."/>
            <person name="Visagie C.M."/>
            <person name="Seifert K.A."/>
        </authorList>
    </citation>
    <scope>NUCLEOTIDE SEQUENCE [LARGE SCALE GENOMIC DNA]</scope>
    <source>
        <strain evidence="1 2">DAOM 242723</strain>
    </source>
</reference>
<sequence>MAITAPDSIYRKERSYYLDLVQTQVMRLRTDPRRHFDVADQLRELSRLTPGYIQASLVVGDTVFHRVCCNLQPLFLNAICSLVREHFDPVTGYQIADMLEAAVPAEVRNPYCPPATW</sequence>